<feature type="non-terminal residue" evidence="2">
    <location>
        <position position="1"/>
    </location>
</feature>
<keyword evidence="3" id="KW-1185">Reference proteome</keyword>
<evidence type="ECO:0000313" key="2">
    <source>
        <dbReference type="EMBL" id="CAH2057983.1"/>
    </source>
</evidence>
<reference evidence="2" key="1">
    <citation type="submission" date="2022-03" db="EMBL/GenBank/DDBJ databases">
        <authorList>
            <person name="Martin H S."/>
        </authorList>
    </citation>
    <scope>NUCLEOTIDE SEQUENCE</scope>
</reference>
<feature type="region of interest" description="Disordered" evidence="1">
    <location>
        <begin position="54"/>
        <end position="80"/>
    </location>
</feature>
<feature type="compositionally biased region" description="Basic and acidic residues" evidence="1">
    <location>
        <begin position="213"/>
        <end position="233"/>
    </location>
</feature>
<feature type="region of interest" description="Disordered" evidence="1">
    <location>
        <begin position="183"/>
        <end position="233"/>
    </location>
</feature>
<protein>
    <submittedName>
        <fullName evidence="2">Uncharacterized protein</fullName>
    </submittedName>
</protein>
<dbReference type="Proteomes" id="UP000837857">
    <property type="component" value="Chromosome 25"/>
</dbReference>
<proteinExistence type="predicted"/>
<gene>
    <name evidence="2" type="ORF">IPOD504_LOCUS10385</name>
</gene>
<name>A0ABN8III4_9NEOP</name>
<evidence type="ECO:0000256" key="1">
    <source>
        <dbReference type="SAM" id="MobiDB-lite"/>
    </source>
</evidence>
<dbReference type="EMBL" id="OW152837">
    <property type="protein sequence ID" value="CAH2057983.1"/>
    <property type="molecule type" value="Genomic_DNA"/>
</dbReference>
<feature type="compositionally biased region" description="Acidic residues" evidence="1">
    <location>
        <begin position="191"/>
        <end position="203"/>
    </location>
</feature>
<sequence length="233" mass="24696">MLLNTIDDWSPIVGDYYALAATLSCVVSQQTAAVAPTTEDSEEPPEGYYAFVESPNATPPRVRGPPYRQGSAPCPGRGAGRPHVSAHNLCGDLNRGLIPRNPLGQTPDGQPYPFELIRNETLRFLSRTLPVLRADDALPRVAHVANAAAVAGVAGVAGAAGHHTRYDLPRVPDFAGNRLEERAKRSAALEGEVEGEVEGEGDGESPQPAMQHRAAESAEAPRESRKFCDGGGV</sequence>
<organism evidence="2 3">
    <name type="scientific">Iphiclides podalirius</name>
    <name type="common">scarce swallowtail</name>
    <dbReference type="NCBI Taxonomy" id="110791"/>
    <lineage>
        <taxon>Eukaryota</taxon>
        <taxon>Metazoa</taxon>
        <taxon>Ecdysozoa</taxon>
        <taxon>Arthropoda</taxon>
        <taxon>Hexapoda</taxon>
        <taxon>Insecta</taxon>
        <taxon>Pterygota</taxon>
        <taxon>Neoptera</taxon>
        <taxon>Endopterygota</taxon>
        <taxon>Lepidoptera</taxon>
        <taxon>Glossata</taxon>
        <taxon>Ditrysia</taxon>
        <taxon>Papilionoidea</taxon>
        <taxon>Papilionidae</taxon>
        <taxon>Papilioninae</taxon>
        <taxon>Iphiclides</taxon>
    </lineage>
</organism>
<evidence type="ECO:0000313" key="3">
    <source>
        <dbReference type="Proteomes" id="UP000837857"/>
    </source>
</evidence>
<accession>A0ABN8III4</accession>